<dbReference type="EMBL" id="CP073754">
    <property type="protein sequence ID" value="QWF69452.1"/>
    <property type="molecule type" value="Genomic_DNA"/>
</dbReference>
<dbReference type="GO" id="GO:0070403">
    <property type="term" value="F:NAD+ binding"/>
    <property type="evidence" value="ECO:0007669"/>
    <property type="project" value="InterPro"/>
</dbReference>
<dbReference type="Gene3D" id="3.40.50.720">
    <property type="entry name" value="NAD(P)-binding Rossmann-like Domain"/>
    <property type="match status" value="1"/>
</dbReference>
<protein>
    <recommendedName>
        <fullName evidence="3">prephenate dehydrogenase</fullName>
        <ecNumber evidence="3">1.3.1.12</ecNumber>
    </recommendedName>
</protein>
<dbReference type="Pfam" id="PF02153">
    <property type="entry name" value="PDH_N"/>
    <property type="match status" value="1"/>
</dbReference>
<evidence type="ECO:0000256" key="9">
    <source>
        <dbReference type="ARBA" id="ARBA00049260"/>
    </source>
</evidence>
<keyword evidence="7" id="KW-0520">NAD</keyword>
<keyword evidence="12" id="KW-1185">Reference proteome</keyword>
<proteinExistence type="inferred from homology"/>
<dbReference type="FunFam" id="1.10.3660.10:FF:000003">
    <property type="entry name" value="Prephenate dehydrogenase"/>
    <property type="match status" value="1"/>
</dbReference>
<evidence type="ECO:0000256" key="7">
    <source>
        <dbReference type="ARBA" id="ARBA00023027"/>
    </source>
</evidence>
<dbReference type="GO" id="GO:0006571">
    <property type="term" value="P:tyrosine biosynthetic process"/>
    <property type="evidence" value="ECO:0007669"/>
    <property type="project" value="UniProtKB-KW"/>
</dbReference>
<evidence type="ECO:0000313" key="12">
    <source>
        <dbReference type="Proteomes" id="UP000676649"/>
    </source>
</evidence>
<dbReference type="PANTHER" id="PTHR21363">
    <property type="entry name" value="PREPHENATE DEHYDROGENASE"/>
    <property type="match status" value="1"/>
</dbReference>
<dbReference type="InterPro" id="IPR036291">
    <property type="entry name" value="NAD(P)-bd_dom_sf"/>
</dbReference>
<gene>
    <name evidence="11" type="ORF">KEF85_08645</name>
</gene>
<dbReference type="Proteomes" id="UP000676649">
    <property type="component" value="Chromosome"/>
</dbReference>
<dbReference type="AlphaFoldDB" id="A0A975R818"/>
<dbReference type="Pfam" id="PF20463">
    <property type="entry name" value="PDH_C"/>
    <property type="match status" value="1"/>
</dbReference>
<evidence type="ECO:0000256" key="2">
    <source>
        <dbReference type="ARBA" id="ARBA00007964"/>
    </source>
</evidence>
<dbReference type="EC" id="1.3.1.12" evidence="3"/>
<dbReference type="KEGG" id="mpad:KEF85_08645"/>
<sequence length="291" mass="31798">MFARLCLIGVGLIGGSVAKAARQQGLCREIVGYGRAQDAANLQRAQQLGVIDSYFTDLGAALSAADCVVIASPVGAVSGIFKQLQPYWNPQTVYTDVCSTKTSVVQAAQAVFGAVPVNFVPAHPIAGAECSGVEAATADLFRQRRLIITPLDNTDPRCLDTIQRFWEAIGSSVSLMGVEHHDTVLAATSHLPHLLAFALVGLLGHKDEQREIFKYAAGGFKDFSRIASSDPTMWLDICQANKQEIIPLIQQYQAELAKIEHYLHTDQTEQLFATFTYARNARQRYLDQLED</sequence>
<evidence type="ECO:0000313" key="11">
    <source>
        <dbReference type="EMBL" id="QWF69452.1"/>
    </source>
</evidence>
<keyword evidence="8" id="KW-0057">Aromatic amino acid biosynthesis</keyword>
<feature type="domain" description="Prephenate/arogenate dehydrogenase" evidence="10">
    <location>
        <begin position="3"/>
        <end position="291"/>
    </location>
</feature>
<dbReference type="GO" id="GO:0004665">
    <property type="term" value="F:prephenate dehydrogenase (NADP+) activity"/>
    <property type="evidence" value="ECO:0007669"/>
    <property type="project" value="InterPro"/>
</dbReference>
<dbReference type="InterPro" id="IPR046826">
    <property type="entry name" value="PDH_N"/>
</dbReference>
<comment type="catalytic activity">
    <reaction evidence="9">
        <text>prephenate + NAD(+) = 3-(4-hydroxyphenyl)pyruvate + CO2 + NADH</text>
        <dbReference type="Rhea" id="RHEA:13869"/>
        <dbReference type="ChEBI" id="CHEBI:16526"/>
        <dbReference type="ChEBI" id="CHEBI:29934"/>
        <dbReference type="ChEBI" id="CHEBI:36242"/>
        <dbReference type="ChEBI" id="CHEBI:57540"/>
        <dbReference type="ChEBI" id="CHEBI:57945"/>
        <dbReference type="EC" id="1.3.1.12"/>
    </reaction>
</comment>
<dbReference type="Gene3D" id="1.10.3660.10">
    <property type="entry name" value="6-phosphogluconate dehydrogenase C-terminal like domain"/>
    <property type="match status" value="1"/>
</dbReference>
<dbReference type="SUPFAM" id="SSF48179">
    <property type="entry name" value="6-phosphogluconate dehydrogenase C-terminal domain-like"/>
    <property type="match status" value="1"/>
</dbReference>
<comment type="similarity">
    <text evidence="2">Belongs to the prephenate/arogenate dehydrogenase family.</text>
</comment>
<dbReference type="GO" id="GO:0008977">
    <property type="term" value="F:prephenate dehydrogenase (NAD+) activity"/>
    <property type="evidence" value="ECO:0007669"/>
    <property type="project" value="UniProtKB-EC"/>
</dbReference>
<evidence type="ECO:0000256" key="5">
    <source>
        <dbReference type="ARBA" id="ARBA00022605"/>
    </source>
</evidence>
<keyword evidence="4" id="KW-0827">Tyrosine biosynthesis</keyword>
<dbReference type="PROSITE" id="PS51176">
    <property type="entry name" value="PDH_ADH"/>
    <property type="match status" value="1"/>
</dbReference>
<dbReference type="PANTHER" id="PTHR21363:SF0">
    <property type="entry name" value="PREPHENATE DEHYDROGENASE [NADP(+)]"/>
    <property type="match status" value="1"/>
</dbReference>
<organism evidence="11 12">
    <name type="scientific">Methylomonas paludis</name>
    <dbReference type="NCBI Taxonomy" id="1173101"/>
    <lineage>
        <taxon>Bacteria</taxon>
        <taxon>Pseudomonadati</taxon>
        <taxon>Pseudomonadota</taxon>
        <taxon>Gammaproteobacteria</taxon>
        <taxon>Methylococcales</taxon>
        <taxon>Methylococcaceae</taxon>
        <taxon>Methylomonas</taxon>
    </lineage>
</organism>
<reference evidence="11" key="1">
    <citation type="submission" date="2021-04" db="EMBL/GenBank/DDBJ databases">
        <title>Draft genome sequence data of methanotrophic Methylovulum sp. strain S1L and Methylomonas sp. strain S2AM isolated from boreal lake water columns.</title>
        <authorList>
            <person name="Rissanen A.J."/>
            <person name="Mangayil R."/>
            <person name="Svenning M.M."/>
            <person name="Khanongnuch R."/>
        </authorList>
    </citation>
    <scope>NUCLEOTIDE SEQUENCE</scope>
    <source>
        <strain evidence="11">S2AM</strain>
    </source>
</reference>
<keyword evidence="5" id="KW-0028">Amino-acid biosynthesis</keyword>
<comment type="pathway">
    <text evidence="1">Amino-acid biosynthesis; L-tyrosine biosynthesis; (4-hydroxyphenyl)pyruvate from prephenate (NAD(+) route): step 1/1.</text>
</comment>
<dbReference type="InterPro" id="IPR050812">
    <property type="entry name" value="Preph/Arog_dehydrog"/>
</dbReference>
<evidence type="ECO:0000256" key="8">
    <source>
        <dbReference type="ARBA" id="ARBA00023141"/>
    </source>
</evidence>
<dbReference type="InterPro" id="IPR008927">
    <property type="entry name" value="6-PGluconate_DH-like_C_sf"/>
</dbReference>
<keyword evidence="6" id="KW-0560">Oxidoreductase</keyword>
<dbReference type="InterPro" id="IPR046825">
    <property type="entry name" value="PDH_C"/>
</dbReference>
<evidence type="ECO:0000256" key="6">
    <source>
        <dbReference type="ARBA" id="ARBA00023002"/>
    </source>
</evidence>
<accession>A0A975R818</accession>
<dbReference type="FunFam" id="3.40.50.720:FF:000208">
    <property type="entry name" value="Prephenate dehydrogenase"/>
    <property type="match status" value="1"/>
</dbReference>
<evidence type="ECO:0000256" key="4">
    <source>
        <dbReference type="ARBA" id="ARBA00022498"/>
    </source>
</evidence>
<evidence type="ECO:0000256" key="1">
    <source>
        <dbReference type="ARBA" id="ARBA00005067"/>
    </source>
</evidence>
<name>A0A975R818_9GAMM</name>
<evidence type="ECO:0000256" key="3">
    <source>
        <dbReference type="ARBA" id="ARBA00012068"/>
    </source>
</evidence>
<dbReference type="SUPFAM" id="SSF51735">
    <property type="entry name" value="NAD(P)-binding Rossmann-fold domains"/>
    <property type="match status" value="1"/>
</dbReference>
<evidence type="ECO:0000259" key="10">
    <source>
        <dbReference type="PROSITE" id="PS51176"/>
    </source>
</evidence>
<dbReference type="RefSeq" id="WP_215579412.1">
    <property type="nucleotide sequence ID" value="NZ_CP073754.1"/>
</dbReference>
<dbReference type="InterPro" id="IPR003099">
    <property type="entry name" value="Prephen_DH"/>
</dbReference>